<comment type="caution">
    <text evidence="4">The sequence shown here is derived from an EMBL/GenBank/DDBJ whole genome shotgun (WGS) entry which is preliminary data.</text>
</comment>
<proteinExistence type="predicted"/>
<keyword evidence="2" id="KW-0732">Signal</keyword>
<evidence type="ECO:0000313" key="5">
    <source>
        <dbReference type="Proteomes" id="UP000244110"/>
    </source>
</evidence>
<evidence type="ECO:0000256" key="2">
    <source>
        <dbReference type="SAM" id="SignalP"/>
    </source>
</evidence>
<name>A0A2T5IJQ3_9PROT</name>
<evidence type="ECO:0000313" key="4">
    <source>
        <dbReference type="EMBL" id="PTQ84039.1"/>
    </source>
</evidence>
<keyword evidence="1" id="KW-0472">Membrane</keyword>
<feature type="transmembrane region" description="Helical" evidence="1">
    <location>
        <begin position="208"/>
        <end position="225"/>
    </location>
</feature>
<dbReference type="Proteomes" id="UP000244110">
    <property type="component" value="Unassembled WGS sequence"/>
</dbReference>
<feature type="domain" description="Ice-binding protein C-terminal" evidence="3">
    <location>
        <begin position="202"/>
        <end position="227"/>
    </location>
</feature>
<dbReference type="RefSeq" id="WP_181258580.1">
    <property type="nucleotide sequence ID" value="NZ_QAOL01000020.1"/>
</dbReference>
<reference evidence="4 5" key="1">
    <citation type="submission" date="2018-04" db="EMBL/GenBank/DDBJ databases">
        <title>Active sludge and wastewater microbial communities from Klosterneuburg, Austria.</title>
        <authorList>
            <person name="Wagner M."/>
        </authorList>
    </citation>
    <scope>NUCLEOTIDE SEQUENCE [LARGE SCALE GENOMIC DNA]</scope>
    <source>
        <strain evidence="4 5">Nm4</strain>
    </source>
</reference>
<evidence type="ECO:0000256" key="1">
    <source>
        <dbReference type="SAM" id="Phobius"/>
    </source>
</evidence>
<dbReference type="NCBIfam" id="TIGR02595">
    <property type="entry name" value="PEP_CTERM"/>
    <property type="match status" value="1"/>
</dbReference>
<gene>
    <name evidence="4" type="ORF">C8R28_10205</name>
</gene>
<keyword evidence="1" id="KW-0812">Transmembrane</keyword>
<keyword evidence="1" id="KW-1133">Transmembrane helix</keyword>
<protein>
    <submittedName>
        <fullName evidence="4">Putative secreted protein with PEP-CTERM sorting signal</fullName>
    </submittedName>
</protein>
<dbReference type="EMBL" id="QAOL01000020">
    <property type="protein sequence ID" value="PTQ84039.1"/>
    <property type="molecule type" value="Genomic_DNA"/>
</dbReference>
<evidence type="ECO:0000259" key="3">
    <source>
        <dbReference type="Pfam" id="PF07589"/>
    </source>
</evidence>
<dbReference type="Pfam" id="PF07589">
    <property type="entry name" value="PEP-CTERM"/>
    <property type="match status" value="1"/>
</dbReference>
<dbReference type="Gene3D" id="2.60.120.260">
    <property type="entry name" value="Galactose-binding domain-like"/>
    <property type="match status" value="1"/>
</dbReference>
<dbReference type="InterPro" id="IPR013424">
    <property type="entry name" value="Ice-binding_C"/>
</dbReference>
<accession>A0A2T5IJQ3</accession>
<dbReference type="AlphaFoldDB" id="A0A2T5IJQ3"/>
<organism evidence="4 5">
    <name type="scientific">Nitrosomonas ureae</name>
    <dbReference type="NCBI Taxonomy" id="44577"/>
    <lineage>
        <taxon>Bacteria</taxon>
        <taxon>Pseudomonadati</taxon>
        <taxon>Pseudomonadota</taxon>
        <taxon>Betaproteobacteria</taxon>
        <taxon>Nitrosomonadales</taxon>
        <taxon>Nitrosomonadaceae</taxon>
        <taxon>Nitrosomonas</taxon>
    </lineage>
</organism>
<feature type="chain" id="PRO_5015687307" evidence="2">
    <location>
        <begin position="23"/>
        <end position="231"/>
    </location>
</feature>
<sequence length="231" mass="24939">MNTYQIIAAFSLLTLYALPVTGAPPPVNLVKNGSFELGNVGFTSDYILSIYDGGYVITTDPSIFNGNLVSVADHTTGAGNMFSGNGHATVGKTVWESQNIHVLANTTYTFEVWVMNVCCKPSAAFPDPASTNPASLRFDIVIGSEIATLGNMDTNLYAGIWDSFSTNWLSVTSVDITLRITDTNTEIFGNDFAIDDIRFLAPVPEPDTYAMFLLGLGLLGFMSAYRKSKVD</sequence>
<feature type="signal peptide" evidence="2">
    <location>
        <begin position="1"/>
        <end position="22"/>
    </location>
</feature>